<gene>
    <name evidence="3" type="ORF">D9611_008878</name>
</gene>
<feature type="domain" description="F-box" evidence="2">
    <location>
        <begin position="76"/>
        <end position="131"/>
    </location>
</feature>
<keyword evidence="4" id="KW-1185">Reference proteome</keyword>
<dbReference type="OrthoDB" id="3266451at2759"/>
<organism evidence="3 4">
    <name type="scientific">Ephemerocybe angulata</name>
    <dbReference type="NCBI Taxonomy" id="980116"/>
    <lineage>
        <taxon>Eukaryota</taxon>
        <taxon>Fungi</taxon>
        <taxon>Dikarya</taxon>
        <taxon>Basidiomycota</taxon>
        <taxon>Agaricomycotina</taxon>
        <taxon>Agaricomycetes</taxon>
        <taxon>Agaricomycetidae</taxon>
        <taxon>Agaricales</taxon>
        <taxon>Agaricineae</taxon>
        <taxon>Psathyrellaceae</taxon>
        <taxon>Ephemerocybe</taxon>
    </lineage>
</organism>
<name>A0A8H5C0P9_9AGAR</name>
<reference evidence="3 4" key="1">
    <citation type="journal article" date="2020" name="ISME J.">
        <title>Uncovering the hidden diversity of litter-decomposition mechanisms in mushroom-forming fungi.</title>
        <authorList>
            <person name="Floudas D."/>
            <person name="Bentzer J."/>
            <person name="Ahren D."/>
            <person name="Johansson T."/>
            <person name="Persson P."/>
            <person name="Tunlid A."/>
        </authorList>
    </citation>
    <scope>NUCLEOTIDE SEQUENCE [LARGE SCALE GENOMIC DNA]</scope>
    <source>
        <strain evidence="3 4">CBS 175.51</strain>
    </source>
</reference>
<dbReference type="EMBL" id="JAACJK010000112">
    <property type="protein sequence ID" value="KAF5331852.1"/>
    <property type="molecule type" value="Genomic_DNA"/>
</dbReference>
<dbReference type="AlphaFoldDB" id="A0A8H5C0P9"/>
<evidence type="ECO:0000313" key="4">
    <source>
        <dbReference type="Proteomes" id="UP000541558"/>
    </source>
</evidence>
<comment type="caution">
    <text evidence="3">The sequence shown here is derived from an EMBL/GenBank/DDBJ whole genome shotgun (WGS) entry which is preliminary data.</text>
</comment>
<sequence length="552" mass="61245">MPGSMHSFESSGSPLLSLDSGLQNPIEFLLGSNSSPSQLQLDFVGNRLSALTRQVDHLRERIKVLDLQSQICRAILSPLRRVPLEILGEIFKLVVPLHLVAKDRRMVGNLGRVCQRWRDALLCTPSIWRGLVMGPCTCAGLESMEVDRRHDEDYAKILTWYERAGGNPKSLVYSTADPLCDCANDGYCQAVHPIVTRLMKEGLALDHITLQVASTSCYRNWVGVVGSFLRGAGEPTSPGVLRSFSLEFADDVHHRWDDELAPGDSVFKLLPIVPVLGIRLPSCSDISNGVVEPATWLVRVPAPILGQLTMLGLRWDWGGVGLTALLSQCFALEALTIDLSYSEPYDDGITTPPMVLPNLNCFRLRMGGFHILDRFLTPLLTSLDLELNVDRMETLGASERVHRFLTSSNLLGSLEYLRICDLVGAPGTIVLVLPPLSALKHLVLDSASACGYHFGPPPSTRRGRFNHENFPSLQHLELLNLKCSRHTLLSEALYLRRQYRSQRCLITVSYAKEVRSSEADLESRIRAVDRAPALSVRIIPAVVHEDEDGEYQ</sequence>
<dbReference type="Proteomes" id="UP000541558">
    <property type="component" value="Unassembled WGS sequence"/>
</dbReference>
<keyword evidence="1" id="KW-0175">Coiled coil</keyword>
<feature type="coiled-coil region" evidence="1">
    <location>
        <begin position="41"/>
        <end position="68"/>
    </location>
</feature>
<dbReference type="PROSITE" id="PS50181">
    <property type="entry name" value="FBOX"/>
    <property type="match status" value="1"/>
</dbReference>
<accession>A0A8H5C0P9</accession>
<proteinExistence type="predicted"/>
<evidence type="ECO:0000313" key="3">
    <source>
        <dbReference type="EMBL" id="KAF5331852.1"/>
    </source>
</evidence>
<dbReference type="InterPro" id="IPR001810">
    <property type="entry name" value="F-box_dom"/>
</dbReference>
<protein>
    <recommendedName>
        <fullName evidence="2">F-box domain-containing protein</fullName>
    </recommendedName>
</protein>
<evidence type="ECO:0000259" key="2">
    <source>
        <dbReference type="PROSITE" id="PS50181"/>
    </source>
</evidence>
<evidence type="ECO:0000256" key="1">
    <source>
        <dbReference type="SAM" id="Coils"/>
    </source>
</evidence>